<evidence type="ECO:0000256" key="4">
    <source>
        <dbReference type="ARBA" id="ARBA00022989"/>
    </source>
</evidence>
<keyword evidence="4 6" id="KW-1133">Transmembrane helix</keyword>
<protein>
    <recommendedName>
        <fullName evidence="9">Transmembrane protein 229B</fullName>
    </recommendedName>
</protein>
<evidence type="ECO:0000256" key="2">
    <source>
        <dbReference type="ARBA" id="ARBA00006371"/>
    </source>
</evidence>
<feature type="transmembrane region" description="Helical" evidence="6">
    <location>
        <begin position="81"/>
        <end position="103"/>
    </location>
</feature>
<dbReference type="PANTHER" id="PTHR31746">
    <property type="entry name" value="TRANSMEMBRANE PROTEIN 229 FAMILY MEMBER"/>
    <property type="match status" value="1"/>
</dbReference>
<proteinExistence type="inferred from homology"/>
<reference evidence="7" key="2">
    <citation type="submission" date="2025-09" db="UniProtKB">
        <authorList>
            <consortium name="Ensembl"/>
        </authorList>
    </citation>
    <scope>IDENTIFICATION</scope>
</reference>
<comment type="subcellular location">
    <subcellularLocation>
        <location evidence="1">Membrane</location>
        <topology evidence="1">Multi-pass membrane protein</topology>
    </subcellularLocation>
</comment>
<dbReference type="PANTHER" id="PTHR31746:SF3">
    <property type="entry name" value="TRANSMEMBRANE PROTEIN 229B"/>
    <property type="match status" value="1"/>
</dbReference>
<evidence type="ECO:0000256" key="1">
    <source>
        <dbReference type="ARBA" id="ARBA00004141"/>
    </source>
</evidence>
<name>A0A3B3WJW7_9TELE</name>
<dbReference type="Proteomes" id="UP000261480">
    <property type="component" value="Unplaced"/>
</dbReference>
<keyword evidence="8" id="KW-1185">Reference proteome</keyword>
<dbReference type="InterPro" id="IPR010540">
    <property type="entry name" value="CmpB_TMEM229"/>
</dbReference>
<dbReference type="GO" id="GO:0016020">
    <property type="term" value="C:membrane"/>
    <property type="evidence" value="ECO:0007669"/>
    <property type="project" value="UniProtKB-SubCell"/>
</dbReference>
<sequence length="205" mass="22903">MATVSDGPLSALFRLYVYALHGCLCEVAFTAVYDWCSTRDQRLPGHSSMWALPMYGSAIFCMEALRAWLLAQSRSLPVRLAVYTLFIYMWEFSWGVGLSLLGACPWDYSAHRYNLGGLVTLDYAPAWAVAGLIAEQHVIKNTKLSPEVKLNVCSAMVTAEDPSWERQRGDVLVGLAVRSLWRLLEELGQEVCTCHLPNPQISLLD</sequence>
<reference evidence="7" key="1">
    <citation type="submission" date="2025-08" db="UniProtKB">
        <authorList>
            <consortium name="Ensembl"/>
        </authorList>
    </citation>
    <scope>IDENTIFICATION</scope>
</reference>
<evidence type="ECO:0000256" key="6">
    <source>
        <dbReference type="SAM" id="Phobius"/>
    </source>
</evidence>
<evidence type="ECO:0000313" key="7">
    <source>
        <dbReference type="Ensembl" id="ENSPMEP00000002934.1"/>
    </source>
</evidence>
<dbReference type="AlphaFoldDB" id="A0A3B3WJW7"/>
<dbReference type="Pfam" id="PF06541">
    <property type="entry name" value="ABC_trans_CmpB"/>
    <property type="match status" value="1"/>
</dbReference>
<evidence type="ECO:0000256" key="3">
    <source>
        <dbReference type="ARBA" id="ARBA00022692"/>
    </source>
</evidence>
<feature type="transmembrane region" description="Helical" evidence="6">
    <location>
        <begin position="48"/>
        <end position="69"/>
    </location>
</feature>
<evidence type="ECO:0000256" key="5">
    <source>
        <dbReference type="ARBA" id="ARBA00023136"/>
    </source>
</evidence>
<feature type="transmembrane region" description="Helical" evidence="6">
    <location>
        <begin position="15"/>
        <end position="36"/>
    </location>
</feature>
<evidence type="ECO:0008006" key="9">
    <source>
        <dbReference type="Google" id="ProtNLM"/>
    </source>
</evidence>
<dbReference type="Ensembl" id="ENSPMET00000011692.1">
    <property type="protein sequence ID" value="ENSPMEP00000002934.1"/>
    <property type="gene ID" value="ENSPMEG00000004006.1"/>
</dbReference>
<accession>A0A3B3WJW7</accession>
<keyword evidence="3 6" id="KW-0812">Transmembrane</keyword>
<comment type="similarity">
    <text evidence="2">Belongs to the TMEM229 family.</text>
</comment>
<organism evidence="7 8">
    <name type="scientific">Poecilia mexicana</name>
    <dbReference type="NCBI Taxonomy" id="48701"/>
    <lineage>
        <taxon>Eukaryota</taxon>
        <taxon>Metazoa</taxon>
        <taxon>Chordata</taxon>
        <taxon>Craniata</taxon>
        <taxon>Vertebrata</taxon>
        <taxon>Euteleostomi</taxon>
        <taxon>Actinopterygii</taxon>
        <taxon>Neopterygii</taxon>
        <taxon>Teleostei</taxon>
        <taxon>Neoteleostei</taxon>
        <taxon>Acanthomorphata</taxon>
        <taxon>Ovalentaria</taxon>
        <taxon>Atherinomorphae</taxon>
        <taxon>Cyprinodontiformes</taxon>
        <taxon>Poeciliidae</taxon>
        <taxon>Poeciliinae</taxon>
        <taxon>Poecilia</taxon>
    </lineage>
</organism>
<evidence type="ECO:0000313" key="8">
    <source>
        <dbReference type="Proteomes" id="UP000261480"/>
    </source>
</evidence>
<keyword evidence="5 6" id="KW-0472">Membrane</keyword>